<dbReference type="Proteomes" id="UP000664169">
    <property type="component" value="Unassembled WGS sequence"/>
</dbReference>
<feature type="region of interest" description="Disordered" evidence="1">
    <location>
        <begin position="147"/>
        <end position="170"/>
    </location>
</feature>
<dbReference type="EMBL" id="CAJPDQ010000005">
    <property type="protein sequence ID" value="CAF9910180.1"/>
    <property type="molecule type" value="Genomic_DNA"/>
</dbReference>
<evidence type="ECO:0000313" key="3">
    <source>
        <dbReference type="EMBL" id="CAF9910180.1"/>
    </source>
</evidence>
<proteinExistence type="predicted"/>
<protein>
    <submittedName>
        <fullName evidence="3">Uncharacterized protein</fullName>
    </submittedName>
</protein>
<keyword evidence="4" id="KW-1185">Reference proteome</keyword>
<keyword evidence="2" id="KW-0472">Membrane</keyword>
<keyword evidence="2" id="KW-0812">Transmembrane</keyword>
<keyword evidence="2" id="KW-1133">Transmembrane helix</keyword>
<feature type="compositionally biased region" description="Polar residues" evidence="1">
    <location>
        <begin position="203"/>
        <end position="212"/>
    </location>
</feature>
<feature type="transmembrane region" description="Helical" evidence="2">
    <location>
        <begin position="493"/>
        <end position="514"/>
    </location>
</feature>
<dbReference type="PANTHER" id="PTHR35872:SF1">
    <property type="entry name" value="ALPHA-L-RHAMNOSIDASE C"/>
    <property type="match status" value="1"/>
</dbReference>
<dbReference type="Pfam" id="PF11204">
    <property type="entry name" value="DUF2985"/>
    <property type="match status" value="1"/>
</dbReference>
<feature type="compositionally biased region" description="Basic and acidic residues" evidence="1">
    <location>
        <begin position="251"/>
        <end position="261"/>
    </location>
</feature>
<dbReference type="PANTHER" id="PTHR35872">
    <property type="entry name" value="INTEGRAL MEMBRANE PROTEIN (AFU_ORTHOLOGUE AFUA_5G07110)"/>
    <property type="match status" value="1"/>
</dbReference>
<evidence type="ECO:0000256" key="2">
    <source>
        <dbReference type="SAM" id="Phobius"/>
    </source>
</evidence>
<organism evidence="3 4">
    <name type="scientific">Gomphillus americanus</name>
    <dbReference type="NCBI Taxonomy" id="1940652"/>
    <lineage>
        <taxon>Eukaryota</taxon>
        <taxon>Fungi</taxon>
        <taxon>Dikarya</taxon>
        <taxon>Ascomycota</taxon>
        <taxon>Pezizomycotina</taxon>
        <taxon>Lecanoromycetes</taxon>
        <taxon>OSLEUM clade</taxon>
        <taxon>Ostropomycetidae</taxon>
        <taxon>Ostropales</taxon>
        <taxon>Graphidaceae</taxon>
        <taxon>Gomphilloideae</taxon>
        <taxon>Gomphillus</taxon>
    </lineage>
</organism>
<evidence type="ECO:0000313" key="4">
    <source>
        <dbReference type="Proteomes" id="UP000664169"/>
    </source>
</evidence>
<evidence type="ECO:0000256" key="1">
    <source>
        <dbReference type="SAM" id="MobiDB-lite"/>
    </source>
</evidence>
<dbReference type="InterPro" id="IPR021369">
    <property type="entry name" value="DUF2985"/>
</dbReference>
<comment type="caution">
    <text evidence="3">The sequence shown here is derived from an EMBL/GenBank/DDBJ whole genome shotgun (WGS) entry which is preliminary data.</text>
</comment>
<sequence length="548" mass="60554">MAERSDTPTENAGDTLKHVEPITTQDQAAVAGSPSSSSSRKRNFSNTSETLATATGRLRSASQRILEANVPVGMWSATGTVVAQAPTPADIRRGSVGEGDKIRKTITKGYSGGQLGSEAVAEEKAINGHRSTRQTRDTDDDIAVATEDNDGFPSNIFGRPELENQSYVPGQRASVYNQRVPKLAIRRKDSPASEVFQDAVESQPATESTMTKETPVESFPETEQDSDLDDLDPKPKRRSKNIDMMLGRTPGKPDDSTETKSYESIAAIKPVPNEEGIYPNGYSFPQPKPWTTATRIGFMAFVRFTFTPLGFLIVLYGLNVVAWGGMLFLLLCNASPAMCRLGDGSYDCNNIDSPRRVWVEIDSQILNALFCVTGFGLIPWRFRDLFYWIKWRVGKKEDSLRKLAGYHNGWFRLPNSDRLPVRDFRKSILAEDLTNPALPLPLQKTPSSPLTGARAPATAFWKLDFVIWAFVWNTFLQAVLSGFMWGLNRYDRPSWSTGLFVAMACIVAACGGVIQFTEGKKIKKVEGVPLEVHQEYQDVEAGIMGKKA</sequence>
<feature type="compositionally biased region" description="Low complexity" evidence="1">
    <location>
        <begin position="33"/>
        <end position="48"/>
    </location>
</feature>
<dbReference type="AlphaFoldDB" id="A0A8H3I7E3"/>
<feature type="compositionally biased region" description="Acidic residues" evidence="1">
    <location>
        <begin position="220"/>
        <end position="230"/>
    </location>
</feature>
<reference evidence="3" key="1">
    <citation type="submission" date="2021-03" db="EMBL/GenBank/DDBJ databases">
        <authorList>
            <person name="Tagirdzhanova G."/>
        </authorList>
    </citation>
    <scope>NUCLEOTIDE SEQUENCE</scope>
</reference>
<feature type="transmembrane region" description="Helical" evidence="2">
    <location>
        <begin position="365"/>
        <end position="382"/>
    </location>
</feature>
<feature type="region of interest" description="Disordered" evidence="1">
    <location>
        <begin position="1"/>
        <end position="57"/>
    </location>
</feature>
<name>A0A8H3I7E3_9LECA</name>
<accession>A0A8H3I7E3</accession>
<feature type="transmembrane region" description="Helical" evidence="2">
    <location>
        <begin position="309"/>
        <end position="331"/>
    </location>
</feature>
<gene>
    <name evidence="3" type="ORF">GOMPHAMPRED_006985</name>
</gene>
<feature type="transmembrane region" description="Helical" evidence="2">
    <location>
        <begin position="465"/>
        <end position="487"/>
    </location>
</feature>
<dbReference type="OrthoDB" id="6407410at2759"/>
<feature type="region of interest" description="Disordered" evidence="1">
    <location>
        <begin position="188"/>
        <end position="261"/>
    </location>
</feature>